<sequence length="293" mass="33098">MECAGKIYIGHNSDLNVFKIWNLSDWHYGNKACALKVLKNDIDTVANDPFSFAFLGGDLAEFIDLHDPRFDPKCVPANFTIEDYGDLGAVLMRRVRDLAWPMKGKLLGAVQGNHEENFMRRNKQEGLMNWLTTELGIRYLGYSALIDIVFIRNAKFGTSRILKIEEIREEDVVKTGRHSASFRVFIHHGFGNSLTEGGKLNTLIKCMERFQADIYTVGHVHDPSAKPIVLVGANETCTKLTDVYRAGLITGSYLKTYEQGCTNYGEKKGMRPVPLGARFIKVCPFTRQLRVEI</sequence>
<reference evidence="1" key="1">
    <citation type="submission" date="2020-03" db="EMBL/GenBank/DDBJ databases">
        <title>The deep terrestrial virosphere.</title>
        <authorList>
            <person name="Holmfeldt K."/>
            <person name="Nilsson E."/>
            <person name="Simone D."/>
            <person name="Lopez-Fernandez M."/>
            <person name="Wu X."/>
            <person name="de Brujin I."/>
            <person name="Lundin D."/>
            <person name="Andersson A."/>
            <person name="Bertilsson S."/>
            <person name="Dopson M."/>
        </authorList>
    </citation>
    <scope>NUCLEOTIDE SEQUENCE</scope>
    <source>
        <strain evidence="1">TM448A04044</strain>
    </source>
</reference>
<dbReference type="EMBL" id="MT144453">
    <property type="protein sequence ID" value="QJA53814.1"/>
    <property type="molecule type" value="Genomic_DNA"/>
</dbReference>
<organism evidence="1">
    <name type="scientific">viral metagenome</name>
    <dbReference type="NCBI Taxonomy" id="1070528"/>
    <lineage>
        <taxon>unclassified sequences</taxon>
        <taxon>metagenomes</taxon>
        <taxon>organismal metagenomes</taxon>
    </lineage>
</organism>
<evidence type="ECO:0008006" key="2">
    <source>
        <dbReference type="Google" id="ProtNLM"/>
    </source>
</evidence>
<evidence type="ECO:0000313" key="1">
    <source>
        <dbReference type="EMBL" id="QJA53814.1"/>
    </source>
</evidence>
<accession>A0A6H2A1W9</accession>
<name>A0A6H2A1W9_9ZZZZ</name>
<proteinExistence type="predicted"/>
<dbReference type="Gene3D" id="3.60.21.10">
    <property type="match status" value="1"/>
</dbReference>
<protein>
    <recommendedName>
        <fullName evidence="2">Calcineurin-like phosphoesterase</fullName>
    </recommendedName>
</protein>
<gene>
    <name evidence="1" type="ORF">TM448A04044_0008</name>
</gene>
<dbReference type="SUPFAM" id="SSF56300">
    <property type="entry name" value="Metallo-dependent phosphatases"/>
    <property type="match status" value="1"/>
</dbReference>
<dbReference type="AlphaFoldDB" id="A0A6H2A1W9"/>
<dbReference type="InterPro" id="IPR029052">
    <property type="entry name" value="Metallo-depent_PP-like"/>
</dbReference>